<dbReference type="Pfam" id="PF14257">
    <property type="entry name" value="DUF4349"/>
    <property type="match status" value="1"/>
</dbReference>
<name>A0A1M5D882_9FLAO</name>
<keyword evidence="1" id="KW-0812">Transmembrane</keyword>
<evidence type="ECO:0000313" key="4">
    <source>
        <dbReference type="Proteomes" id="UP000184147"/>
    </source>
</evidence>
<dbReference type="EMBL" id="FQVQ01000014">
    <property type="protein sequence ID" value="SHF63097.1"/>
    <property type="molecule type" value="Genomic_DNA"/>
</dbReference>
<dbReference type="Proteomes" id="UP000184147">
    <property type="component" value="Unassembled WGS sequence"/>
</dbReference>
<organism evidence="3 4">
    <name type="scientific">Flavobacterium fontis</name>
    <dbReference type="NCBI Taxonomy" id="1124188"/>
    <lineage>
        <taxon>Bacteria</taxon>
        <taxon>Pseudomonadati</taxon>
        <taxon>Bacteroidota</taxon>
        <taxon>Flavobacteriia</taxon>
        <taxon>Flavobacteriales</taxon>
        <taxon>Flavobacteriaceae</taxon>
        <taxon>Flavobacterium</taxon>
    </lineage>
</organism>
<keyword evidence="4" id="KW-1185">Reference proteome</keyword>
<dbReference type="STRING" id="1124188.SAMN05444377_11432"/>
<dbReference type="AlphaFoldDB" id="A0A1M5D882"/>
<proteinExistence type="predicted"/>
<sequence length="298" mass="33400">MKKKALFLLSAGMLITLMGCQKNEAEHTAALKTADSVAVASKGMTSEVAKPLASSEKKFVRSGDARVKVNNVVQSTHRIEQAVSRAGGFVTQSDLESVVDRQEETQVSDDSVWVTTQYHTQSTLTLRIPEQELPTVLQHIAQEIVYLDYRKLGAEDVTLQLLNQTLEQQRHQKSAERLEQKIDGNTGRLNPIIAAEKERSDKQAQADGKFIEKLALTDKVSYATLTLALYQEPAVLNERKALFNVPERLRPSLGFQLWENAKTGWSALEQVLSFLILFWPLGVLGTLGYMGYRRWARK</sequence>
<protein>
    <recommendedName>
        <fullName evidence="2">DUF4349 domain-containing protein</fullName>
    </recommendedName>
</protein>
<dbReference type="InterPro" id="IPR025645">
    <property type="entry name" value="DUF4349"/>
</dbReference>
<dbReference type="OrthoDB" id="8704559at2"/>
<evidence type="ECO:0000256" key="1">
    <source>
        <dbReference type="SAM" id="Phobius"/>
    </source>
</evidence>
<dbReference type="RefSeq" id="WP_073364408.1">
    <property type="nucleotide sequence ID" value="NZ_FQVQ01000014.1"/>
</dbReference>
<keyword evidence="1" id="KW-0472">Membrane</keyword>
<feature type="domain" description="DUF4349" evidence="2">
    <location>
        <begin position="58"/>
        <end position="291"/>
    </location>
</feature>
<gene>
    <name evidence="3" type="ORF">SAMN05444377_11432</name>
</gene>
<dbReference type="PROSITE" id="PS51257">
    <property type="entry name" value="PROKAR_LIPOPROTEIN"/>
    <property type="match status" value="1"/>
</dbReference>
<reference evidence="3 4" key="1">
    <citation type="submission" date="2016-11" db="EMBL/GenBank/DDBJ databases">
        <authorList>
            <person name="Jaros S."/>
            <person name="Januszkiewicz K."/>
            <person name="Wedrychowicz H."/>
        </authorList>
    </citation>
    <scope>NUCLEOTIDE SEQUENCE [LARGE SCALE GENOMIC DNA]</scope>
    <source>
        <strain evidence="3 4">DSM 25660</strain>
    </source>
</reference>
<keyword evidence="1" id="KW-1133">Transmembrane helix</keyword>
<evidence type="ECO:0000313" key="3">
    <source>
        <dbReference type="EMBL" id="SHF63097.1"/>
    </source>
</evidence>
<accession>A0A1M5D882</accession>
<feature type="transmembrane region" description="Helical" evidence="1">
    <location>
        <begin position="271"/>
        <end position="292"/>
    </location>
</feature>
<evidence type="ECO:0000259" key="2">
    <source>
        <dbReference type="Pfam" id="PF14257"/>
    </source>
</evidence>